<dbReference type="Gene3D" id="2.40.128.20">
    <property type="match status" value="1"/>
</dbReference>
<accession>A0AAF5PKK5</accession>
<evidence type="ECO:0000313" key="1">
    <source>
        <dbReference type="Proteomes" id="UP000093561"/>
    </source>
</evidence>
<reference evidence="2" key="3">
    <citation type="submission" date="2024-02" db="UniProtKB">
        <authorList>
            <consortium name="WormBaseParasite"/>
        </authorList>
    </citation>
    <scope>IDENTIFICATION</scope>
    <source>
        <strain evidence="2">pt0022</strain>
    </source>
</reference>
<reference evidence="1" key="1">
    <citation type="submission" date="2015-03" db="EMBL/GenBank/DDBJ databases">
        <title>Wuchereria bancrofti Genome Sequencing Papua New Guinea Strain.</title>
        <authorList>
            <person name="Small S.T."/>
            <person name="Serre D."/>
            <person name="Zimmerman P.A."/>
        </authorList>
    </citation>
    <scope>NUCLEOTIDE SEQUENCE [LARGE SCALE GENOMIC DNA]</scope>
    <source>
        <strain evidence="1">pt0022</strain>
    </source>
</reference>
<dbReference type="Proteomes" id="UP000093561">
    <property type="component" value="Unassembled WGS sequence"/>
</dbReference>
<sequence>MRQVIKLTGVTKVFRKALGEEFTAEAVHSLTHKIKLQLYDLINLDNVLTETHIKMDNPRDIETYKYYRDSDYLIMNLTKTCRLGSRRRIHCRSCT</sequence>
<proteinExistence type="predicted"/>
<dbReference type="AlphaFoldDB" id="A0AAF5PKK5"/>
<reference evidence="1" key="2">
    <citation type="journal article" date="2016" name="Mol. Ecol.">
        <title>Population genomics of the filarial nematode parasite Wuchereria bancrofti from mosquitoes.</title>
        <authorList>
            <person name="Small S.T."/>
            <person name="Reimer L.J."/>
            <person name="Tisch D.J."/>
            <person name="King C.L."/>
            <person name="Christensen B.M."/>
            <person name="Siba P.M."/>
            <person name="Kazura J.W."/>
            <person name="Serre D."/>
            <person name="Zimmerman P.A."/>
        </authorList>
    </citation>
    <scope>NUCLEOTIDE SEQUENCE</scope>
    <source>
        <strain evidence="1">pt0022</strain>
    </source>
</reference>
<protein>
    <submittedName>
        <fullName evidence="2">Uncharacterized protein</fullName>
    </submittedName>
</protein>
<evidence type="ECO:0000313" key="2">
    <source>
        <dbReference type="WBParaSite" id="mrna-Wban_02042"/>
    </source>
</evidence>
<organism evidence="1 2">
    <name type="scientific">Wuchereria bancrofti</name>
    <dbReference type="NCBI Taxonomy" id="6293"/>
    <lineage>
        <taxon>Eukaryota</taxon>
        <taxon>Metazoa</taxon>
        <taxon>Ecdysozoa</taxon>
        <taxon>Nematoda</taxon>
        <taxon>Chromadorea</taxon>
        <taxon>Rhabditida</taxon>
        <taxon>Spirurina</taxon>
        <taxon>Spiruromorpha</taxon>
        <taxon>Filarioidea</taxon>
        <taxon>Onchocercidae</taxon>
        <taxon>Wuchereria</taxon>
    </lineage>
</organism>
<dbReference type="InterPro" id="IPR012674">
    <property type="entry name" value="Calycin"/>
</dbReference>
<dbReference type="WBParaSite" id="mrna-Wban_02042">
    <property type="protein sequence ID" value="mrna-Wban_02042"/>
    <property type="gene ID" value="Wban_02042"/>
</dbReference>
<name>A0AAF5PKK5_WUCBA</name>